<name>A0A2H0N4J9_9BACT</name>
<accession>A0A2H0N4J9</accession>
<dbReference type="Proteomes" id="UP000229600">
    <property type="component" value="Unassembled WGS sequence"/>
</dbReference>
<dbReference type="Gene3D" id="4.10.410.60">
    <property type="match status" value="1"/>
</dbReference>
<evidence type="ECO:0008006" key="4">
    <source>
        <dbReference type="Google" id="ProtNLM"/>
    </source>
</evidence>
<gene>
    <name evidence="2" type="ORF">COV59_04095</name>
</gene>
<feature type="region of interest" description="Disordered" evidence="1">
    <location>
        <begin position="31"/>
        <end position="69"/>
    </location>
</feature>
<feature type="compositionally biased region" description="Basic and acidic residues" evidence="1">
    <location>
        <begin position="31"/>
        <end position="43"/>
    </location>
</feature>
<dbReference type="EMBL" id="PCWN01000008">
    <property type="protein sequence ID" value="PIR03822.1"/>
    <property type="molecule type" value="Genomic_DNA"/>
</dbReference>
<evidence type="ECO:0000313" key="2">
    <source>
        <dbReference type="EMBL" id="PIR03822.1"/>
    </source>
</evidence>
<dbReference type="InterPro" id="IPR037229">
    <property type="entry name" value="Ribosomal_bL35_sf"/>
</dbReference>
<dbReference type="AlphaFoldDB" id="A0A2H0N4J9"/>
<proteinExistence type="predicted"/>
<sequence>MKTRKSVSGRLKLKIKRKNGKKTVSIIKKQDGQDHFNARESGKVRRNKRTDNTMSDAHKKTIMRSMPYA</sequence>
<evidence type="ECO:0000256" key="1">
    <source>
        <dbReference type="SAM" id="MobiDB-lite"/>
    </source>
</evidence>
<protein>
    <recommendedName>
        <fullName evidence="4">50S ribosomal protein L35</fullName>
    </recommendedName>
</protein>
<organism evidence="2 3">
    <name type="scientific">Candidatus Magasanikbacteria bacterium CG11_big_fil_rev_8_21_14_0_20_39_34</name>
    <dbReference type="NCBI Taxonomy" id="1974653"/>
    <lineage>
        <taxon>Bacteria</taxon>
        <taxon>Candidatus Magasanikiibacteriota</taxon>
    </lineage>
</organism>
<reference evidence="2 3" key="1">
    <citation type="submission" date="2017-09" db="EMBL/GenBank/DDBJ databases">
        <title>Depth-based differentiation of microbial function through sediment-hosted aquifers and enrichment of novel symbionts in the deep terrestrial subsurface.</title>
        <authorList>
            <person name="Probst A.J."/>
            <person name="Ladd B."/>
            <person name="Jarett J.K."/>
            <person name="Geller-Mcgrath D.E."/>
            <person name="Sieber C.M."/>
            <person name="Emerson J.B."/>
            <person name="Anantharaman K."/>
            <person name="Thomas B.C."/>
            <person name="Malmstrom R."/>
            <person name="Stieglmeier M."/>
            <person name="Klingl A."/>
            <person name="Woyke T."/>
            <person name="Ryan C.M."/>
            <person name="Banfield J.F."/>
        </authorList>
    </citation>
    <scope>NUCLEOTIDE SEQUENCE [LARGE SCALE GENOMIC DNA]</scope>
    <source>
        <strain evidence="2">CG11_big_fil_rev_8_21_14_0_20_39_34</strain>
    </source>
</reference>
<evidence type="ECO:0000313" key="3">
    <source>
        <dbReference type="Proteomes" id="UP000229600"/>
    </source>
</evidence>
<comment type="caution">
    <text evidence="2">The sequence shown here is derived from an EMBL/GenBank/DDBJ whole genome shotgun (WGS) entry which is preliminary data.</text>
</comment>